<comment type="function">
    <text evidence="6">Forms membrane-associated dynamic filaments that are essential for cell shape determination. Acts by regulating cell wall synthesis and cell elongation, and thus cell shape. A feedback loop between cell geometry and MreB localization may maintain elongated cell shape by targeting cell wall growth to regions of negative cell wall curvature.</text>
</comment>
<accession>A0A0G1RWG1</accession>
<reference evidence="7 8" key="1">
    <citation type="journal article" date="2015" name="Nature">
        <title>rRNA introns, odd ribosomes, and small enigmatic genomes across a large radiation of phyla.</title>
        <authorList>
            <person name="Brown C.T."/>
            <person name="Hug L.A."/>
            <person name="Thomas B.C."/>
            <person name="Sharon I."/>
            <person name="Castelle C.J."/>
            <person name="Singh A."/>
            <person name="Wilkins M.J."/>
            <person name="Williams K.H."/>
            <person name="Banfield J.F."/>
        </authorList>
    </citation>
    <scope>NUCLEOTIDE SEQUENCE [LARGE SCALE GENOMIC DNA]</scope>
</reference>
<evidence type="ECO:0000313" key="7">
    <source>
        <dbReference type="EMBL" id="KKU61482.1"/>
    </source>
</evidence>
<name>A0A0G1RWG1_9BACT</name>
<sequence>MKFINLFRLVGSELAVDLGTANTVIFVTGKGVVVREPTVVARRKKSKELLAVGGEAKKMLGKNPEEIEVVKPLVDGVIADFDAATDMLKYYFRQLSQHGGIIPRLSGPKVLVGIPSGVTEVEKRAVQEAALSAGARQALLVEEPMAAAIGSGLSVEKADGQLVVDVGGGTTEIAVVSLAGIVINKSLRVAGSEMDEAIVKSTRLKHGLLLGEATAEEVKMAIGSAVPFPSEKSYVVRGRNLEKGLPKSLKLVSGEVREALAGVVREIVAAVAGTIEETPPELVADILKHGIVLSGGGAQLYGIDKVIAEETRMPVWMVDDPQDAVVRGLAKLLRNGKLLEQVKVTRGLR</sequence>
<dbReference type="NCBIfam" id="NF010539">
    <property type="entry name" value="PRK13927.1"/>
    <property type="match status" value="1"/>
</dbReference>
<dbReference type="GO" id="GO:0005524">
    <property type="term" value="F:ATP binding"/>
    <property type="evidence" value="ECO:0007669"/>
    <property type="project" value="UniProtKB-KW"/>
</dbReference>
<protein>
    <recommendedName>
        <fullName evidence="6">Cell shape-determining protein MreB</fullName>
    </recommendedName>
</protein>
<proteinExistence type="inferred from homology"/>
<comment type="caution">
    <text evidence="6">Lacks conserved residue(s) required for the propagation of feature annotation.</text>
</comment>
<evidence type="ECO:0000256" key="1">
    <source>
        <dbReference type="ARBA" id="ARBA00022490"/>
    </source>
</evidence>
<dbReference type="CDD" id="cd10225">
    <property type="entry name" value="ASKHA_NBD_MreB-like"/>
    <property type="match status" value="1"/>
</dbReference>
<evidence type="ECO:0000256" key="4">
    <source>
        <dbReference type="ARBA" id="ARBA00022960"/>
    </source>
</evidence>
<evidence type="ECO:0000313" key="8">
    <source>
        <dbReference type="Proteomes" id="UP000033860"/>
    </source>
</evidence>
<dbReference type="InterPro" id="IPR056546">
    <property type="entry name" value="MreB_MamK-like"/>
</dbReference>
<dbReference type="PATRIC" id="fig|1618371.3.peg.531"/>
<evidence type="ECO:0000256" key="5">
    <source>
        <dbReference type="ARBA" id="ARBA00023458"/>
    </source>
</evidence>
<comment type="similarity">
    <text evidence="5 6">Belongs to the FtsA/MreB family.</text>
</comment>
<dbReference type="Proteomes" id="UP000033860">
    <property type="component" value="Unassembled WGS sequence"/>
</dbReference>
<gene>
    <name evidence="6" type="primary">mreB</name>
    <name evidence="7" type="ORF">UX85_C0003G0141</name>
</gene>
<feature type="binding site" evidence="6">
    <location>
        <begin position="216"/>
        <end position="219"/>
    </location>
    <ligand>
        <name>ATP</name>
        <dbReference type="ChEBI" id="CHEBI:30616"/>
    </ligand>
</feature>
<keyword evidence="3 6" id="KW-0067">ATP-binding</keyword>
<dbReference type="PANTHER" id="PTHR42749">
    <property type="entry name" value="CELL SHAPE-DETERMINING PROTEIN MREB"/>
    <property type="match status" value="1"/>
</dbReference>
<dbReference type="InterPro" id="IPR043129">
    <property type="entry name" value="ATPase_NBD"/>
</dbReference>
<dbReference type="Pfam" id="PF06723">
    <property type="entry name" value="MreB_Mbl"/>
    <property type="match status" value="1"/>
</dbReference>
<dbReference type="AlphaFoldDB" id="A0A0G1RWG1"/>
<feature type="binding site" evidence="6">
    <location>
        <begin position="20"/>
        <end position="22"/>
    </location>
    <ligand>
        <name>ATP</name>
        <dbReference type="ChEBI" id="CHEBI:30616"/>
    </ligand>
</feature>
<dbReference type="InterPro" id="IPR004753">
    <property type="entry name" value="MreB"/>
</dbReference>
<keyword evidence="4 6" id="KW-0133">Cell shape</keyword>
<dbReference type="PANTHER" id="PTHR42749:SF1">
    <property type="entry name" value="CELL SHAPE-DETERMINING PROTEIN MREB"/>
    <property type="match status" value="1"/>
</dbReference>
<dbReference type="EMBL" id="LCNT01000003">
    <property type="protein sequence ID" value="KKU61482.1"/>
    <property type="molecule type" value="Genomic_DNA"/>
</dbReference>
<evidence type="ECO:0000256" key="6">
    <source>
        <dbReference type="HAMAP-Rule" id="MF_02207"/>
    </source>
</evidence>
<dbReference type="NCBIfam" id="TIGR00904">
    <property type="entry name" value="mreB"/>
    <property type="match status" value="1"/>
</dbReference>
<organism evidence="7 8">
    <name type="scientific">Candidatus Beckwithbacteria bacterium GW2011_GWB1_47_15</name>
    <dbReference type="NCBI Taxonomy" id="1618371"/>
    <lineage>
        <taxon>Bacteria</taxon>
        <taxon>Candidatus Beckwithiibacteriota</taxon>
    </lineage>
</organism>
<dbReference type="PRINTS" id="PR01652">
    <property type="entry name" value="SHAPEPROTEIN"/>
</dbReference>
<dbReference type="GO" id="GO:0008360">
    <property type="term" value="P:regulation of cell shape"/>
    <property type="evidence" value="ECO:0007669"/>
    <property type="project" value="UniProtKB-UniRule"/>
</dbReference>
<evidence type="ECO:0000256" key="2">
    <source>
        <dbReference type="ARBA" id="ARBA00022741"/>
    </source>
</evidence>
<comment type="subunit">
    <text evidence="6">Forms polymers.</text>
</comment>
<dbReference type="GO" id="GO:0000902">
    <property type="term" value="P:cell morphogenesis"/>
    <property type="evidence" value="ECO:0007669"/>
    <property type="project" value="InterPro"/>
</dbReference>
<dbReference type="HAMAP" id="MF_02207">
    <property type="entry name" value="MreB"/>
    <property type="match status" value="1"/>
</dbReference>
<dbReference type="GO" id="GO:0005737">
    <property type="term" value="C:cytoplasm"/>
    <property type="evidence" value="ECO:0007669"/>
    <property type="project" value="UniProtKB-SubCell"/>
</dbReference>
<feature type="binding site" evidence="6">
    <location>
        <begin position="168"/>
        <end position="170"/>
    </location>
    <ligand>
        <name>ATP</name>
        <dbReference type="ChEBI" id="CHEBI:30616"/>
    </ligand>
</feature>
<keyword evidence="1 6" id="KW-0963">Cytoplasm</keyword>
<evidence type="ECO:0000256" key="3">
    <source>
        <dbReference type="ARBA" id="ARBA00022840"/>
    </source>
</evidence>
<keyword evidence="2 6" id="KW-0547">Nucleotide-binding</keyword>
<comment type="caution">
    <text evidence="7">The sequence shown here is derived from an EMBL/GenBank/DDBJ whole genome shotgun (WGS) entry which is preliminary data.</text>
</comment>
<dbReference type="SUPFAM" id="SSF53067">
    <property type="entry name" value="Actin-like ATPase domain"/>
    <property type="match status" value="2"/>
</dbReference>
<comment type="subcellular location">
    <subcellularLocation>
        <location evidence="6">Cytoplasm</location>
    </subcellularLocation>
    <text evidence="6">Membrane-associated.</text>
</comment>
<dbReference type="Gene3D" id="3.30.420.40">
    <property type="match status" value="2"/>
</dbReference>